<dbReference type="Proteomes" id="UP000244722">
    <property type="component" value="Unassembled WGS sequence"/>
</dbReference>
<feature type="non-terminal residue" evidence="1">
    <location>
        <position position="1"/>
    </location>
</feature>
<reference evidence="1 2" key="1">
    <citation type="submission" date="2017-04" db="EMBL/GenBank/DDBJ databases">
        <title>Draft genome sequence of Tuber borchii Vittad., a whitish edible truffle.</title>
        <authorList>
            <consortium name="DOE Joint Genome Institute"/>
            <person name="Murat C."/>
            <person name="Kuo A."/>
            <person name="Barry K.W."/>
            <person name="Clum A."/>
            <person name="Dockter R.B."/>
            <person name="Fauchery L."/>
            <person name="Iotti M."/>
            <person name="Kohler A."/>
            <person name="Labutti K."/>
            <person name="Lindquist E.A."/>
            <person name="Lipzen A."/>
            <person name="Ohm R.A."/>
            <person name="Wang M."/>
            <person name="Grigoriev I.V."/>
            <person name="Zambonelli A."/>
            <person name="Martin F.M."/>
        </authorList>
    </citation>
    <scope>NUCLEOTIDE SEQUENCE [LARGE SCALE GENOMIC DNA]</scope>
    <source>
        <strain evidence="1 2">Tbo3840</strain>
    </source>
</reference>
<protein>
    <submittedName>
        <fullName evidence="1">Uncharacterized protein</fullName>
    </submittedName>
</protein>
<dbReference type="AlphaFoldDB" id="A0A2T6ZVE1"/>
<sequence length="69" mass="7628">STVAPMIAVADMTKLTNISVAKKPGPIYVTIGNIILRKRNSATKICVWLVPLIMWRPKFTGELGYVDEP</sequence>
<gene>
    <name evidence="1" type="ORF">B9Z19DRAFT_979498</name>
</gene>
<proteinExistence type="predicted"/>
<organism evidence="1 2">
    <name type="scientific">Tuber borchii</name>
    <name type="common">White truffle</name>
    <dbReference type="NCBI Taxonomy" id="42251"/>
    <lineage>
        <taxon>Eukaryota</taxon>
        <taxon>Fungi</taxon>
        <taxon>Dikarya</taxon>
        <taxon>Ascomycota</taxon>
        <taxon>Pezizomycotina</taxon>
        <taxon>Pezizomycetes</taxon>
        <taxon>Pezizales</taxon>
        <taxon>Tuberaceae</taxon>
        <taxon>Tuber</taxon>
    </lineage>
</organism>
<dbReference type="EMBL" id="NESQ01000091">
    <property type="protein sequence ID" value="PUU79468.1"/>
    <property type="molecule type" value="Genomic_DNA"/>
</dbReference>
<evidence type="ECO:0000313" key="1">
    <source>
        <dbReference type="EMBL" id="PUU79468.1"/>
    </source>
</evidence>
<accession>A0A2T6ZVE1</accession>
<name>A0A2T6ZVE1_TUBBO</name>
<keyword evidence="2" id="KW-1185">Reference proteome</keyword>
<evidence type="ECO:0000313" key="2">
    <source>
        <dbReference type="Proteomes" id="UP000244722"/>
    </source>
</evidence>
<dbReference type="OrthoDB" id="5322288at2759"/>
<comment type="caution">
    <text evidence="1">The sequence shown here is derived from an EMBL/GenBank/DDBJ whole genome shotgun (WGS) entry which is preliminary data.</text>
</comment>